<keyword evidence="5" id="KW-0571">Peptide transport</keyword>
<feature type="transmembrane region" description="Helical" evidence="9">
    <location>
        <begin position="73"/>
        <end position="92"/>
    </location>
</feature>
<dbReference type="InterPro" id="IPR004648">
    <property type="entry name" value="Oligpept_transpt"/>
</dbReference>
<keyword evidence="3" id="KW-0813">Transport</keyword>
<evidence type="ECO:0000256" key="5">
    <source>
        <dbReference type="ARBA" id="ARBA00022856"/>
    </source>
</evidence>
<evidence type="ECO:0000256" key="7">
    <source>
        <dbReference type="ARBA" id="ARBA00022989"/>
    </source>
</evidence>
<dbReference type="GO" id="GO:0016020">
    <property type="term" value="C:membrane"/>
    <property type="evidence" value="ECO:0007669"/>
    <property type="project" value="UniProtKB-SubCell"/>
</dbReference>
<feature type="transmembrane region" description="Helical" evidence="9">
    <location>
        <begin position="222"/>
        <end position="240"/>
    </location>
</feature>
<evidence type="ECO:0000256" key="9">
    <source>
        <dbReference type="SAM" id="Phobius"/>
    </source>
</evidence>
<evidence type="ECO:0000256" key="6">
    <source>
        <dbReference type="ARBA" id="ARBA00022927"/>
    </source>
</evidence>
<keyword evidence="6" id="KW-0653">Protein transport</keyword>
<dbReference type="KEGG" id="qsa:O6P43_028756"/>
<evidence type="ECO:0000256" key="8">
    <source>
        <dbReference type="ARBA" id="ARBA00023136"/>
    </source>
</evidence>
<feature type="transmembrane region" description="Helical" evidence="9">
    <location>
        <begin position="48"/>
        <end position="67"/>
    </location>
</feature>
<dbReference type="InterPro" id="IPR004813">
    <property type="entry name" value="OPT"/>
</dbReference>
<dbReference type="EMBL" id="JARAOO010000012">
    <property type="protein sequence ID" value="KAJ7948247.1"/>
    <property type="molecule type" value="Genomic_DNA"/>
</dbReference>
<dbReference type="Pfam" id="PF03169">
    <property type="entry name" value="OPT"/>
    <property type="match status" value="1"/>
</dbReference>
<keyword evidence="7 9" id="KW-1133">Transmembrane helix</keyword>
<accession>A0AAD7KYF7</accession>
<evidence type="ECO:0000313" key="11">
    <source>
        <dbReference type="Proteomes" id="UP001163823"/>
    </source>
</evidence>
<keyword evidence="8 9" id="KW-0472">Membrane</keyword>
<proteinExistence type="inferred from homology"/>
<keyword evidence="11" id="KW-1185">Reference proteome</keyword>
<evidence type="ECO:0000256" key="1">
    <source>
        <dbReference type="ARBA" id="ARBA00004141"/>
    </source>
</evidence>
<sequence>MMGQNKKGDTHGGQVDQDVEINDSPIEQVRLTVPITDDPTLPVLTFRAGVLGPICCVTLALLTQFFAYRQNRISISSSCVLLLIVILGKFVARTLPSSPSKIPLTNWTFSMNPAPFNIKEHVLITILATSGLRNPYALTLLPMMKVFYHTSINFWGTLFSVQKTQVLGFGFAGIFMKFLVNSPYVVPFQLNGCIILQCLIESIRALHEVEVRSKRRLTTLQFFLIATVSSFAFAVIPGYFFPSLAALSFVCWIWKDSVTAQIIGSGRHGLRIGSFAVDWNAISADLGNPLAYPISTIFNIMAGFIMFLYIINPVAYWTNLYSAKQFPFASYVIYDSNGQVYNIYRILNLKDLTLNQS</sequence>
<dbReference type="AlphaFoldDB" id="A0AAD7KYF7"/>
<dbReference type="PANTHER" id="PTHR22601">
    <property type="entry name" value="ISP4 LIKE PROTEIN"/>
    <property type="match status" value="1"/>
</dbReference>
<name>A0AAD7KYF7_QUISA</name>
<reference evidence="10" key="1">
    <citation type="journal article" date="2023" name="Science">
        <title>Elucidation of the pathway for biosynthesis of saponin adjuvants from the soapbark tree.</title>
        <authorList>
            <person name="Reed J."/>
            <person name="Orme A."/>
            <person name="El-Demerdash A."/>
            <person name="Owen C."/>
            <person name="Martin L.B.B."/>
            <person name="Misra R.C."/>
            <person name="Kikuchi S."/>
            <person name="Rejzek M."/>
            <person name="Martin A.C."/>
            <person name="Harkess A."/>
            <person name="Leebens-Mack J."/>
            <person name="Louveau T."/>
            <person name="Stephenson M.J."/>
            <person name="Osbourn A."/>
        </authorList>
    </citation>
    <scope>NUCLEOTIDE SEQUENCE</scope>
    <source>
        <strain evidence="10">S10</strain>
    </source>
</reference>
<protein>
    <submittedName>
        <fullName evidence="10">Oligopeptide transporter</fullName>
    </submittedName>
</protein>
<dbReference type="GO" id="GO:0035673">
    <property type="term" value="F:oligopeptide transmembrane transporter activity"/>
    <property type="evidence" value="ECO:0007669"/>
    <property type="project" value="InterPro"/>
</dbReference>
<comment type="subcellular location">
    <subcellularLocation>
        <location evidence="1">Membrane</location>
        <topology evidence="1">Multi-pass membrane protein</topology>
    </subcellularLocation>
</comment>
<dbReference type="NCBIfam" id="TIGR00728">
    <property type="entry name" value="OPT_sfam"/>
    <property type="match status" value="1"/>
</dbReference>
<evidence type="ECO:0000256" key="3">
    <source>
        <dbReference type="ARBA" id="ARBA00022448"/>
    </source>
</evidence>
<organism evidence="10 11">
    <name type="scientific">Quillaja saponaria</name>
    <name type="common">Soap bark tree</name>
    <dbReference type="NCBI Taxonomy" id="32244"/>
    <lineage>
        <taxon>Eukaryota</taxon>
        <taxon>Viridiplantae</taxon>
        <taxon>Streptophyta</taxon>
        <taxon>Embryophyta</taxon>
        <taxon>Tracheophyta</taxon>
        <taxon>Spermatophyta</taxon>
        <taxon>Magnoliopsida</taxon>
        <taxon>eudicotyledons</taxon>
        <taxon>Gunneridae</taxon>
        <taxon>Pentapetalae</taxon>
        <taxon>rosids</taxon>
        <taxon>fabids</taxon>
        <taxon>Fabales</taxon>
        <taxon>Quillajaceae</taxon>
        <taxon>Quillaja</taxon>
    </lineage>
</organism>
<keyword evidence="4 9" id="KW-0812">Transmembrane</keyword>
<gene>
    <name evidence="10" type="ORF">O6P43_028756</name>
</gene>
<evidence type="ECO:0000256" key="2">
    <source>
        <dbReference type="ARBA" id="ARBA00005484"/>
    </source>
</evidence>
<feature type="transmembrane region" description="Helical" evidence="9">
    <location>
        <begin position="290"/>
        <end position="311"/>
    </location>
</feature>
<dbReference type="Proteomes" id="UP001163823">
    <property type="component" value="Chromosome 12"/>
</dbReference>
<comment type="similarity">
    <text evidence="2">Belongs to the oligopeptide OPT transporter (TC 2.A.67.1) family.</text>
</comment>
<dbReference type="GO" id="GO:0015031">
    <property type="term" value="P:protein transport"/>
    <property type="evidence" value="ECO:0007669"/>
    <property type="project" value="UniProtKB-KW"/>
</dbReference>
<evidence type="ECO:0000313" key="10">
    <source>
        <dbReference type="EMBL" id="KAJ7948247.1"/>
    </source>
</evidence>
<comment type="caution">
    <text evidence="10">The sequence shown here is derived from an EMBL/GenBank/DDBJ whole genome shotgun (WGS) entry which is preliminary data.</text>
</comment>
<evidence type="ECO:0000256" key="4">
    <source>
        <dbReference type="ARBA" id="ARBA00022692"/>
    </source>
</evidence>